<organism evidence="1 2">
    <name type="scientific">Haematococcus lacustris</name>
    <name type="common">Green alga</name>
    <name type="synonym">Haematococcus pluvialis</name>
    <dbReference type="NCBI Taxonomy" id="44745"/>
    <lineage>
        <taxon>Eukaryota</taxon>
        <taxon>Viridiplantae</taxon>
        <taxon>Chlorophyta</taxon>
        <taxon>core chlorophytes</taxon>
        <taxon>Chlorophyceae</taxon>
        <taxon>CS clade</taxon>
        <taxon>Chlamydomonadales</taxon>
        <taxon>Haematococcaceae</taxon>
        <taxon>Haematococcus</taxon>
    </lineage>
</organism>
<dbReference type="AlphaFoldDB" id="A0A6A0AKP8"/>
<reference evidence="1 2" key="1">
    <citation type="submission" date="2020-02" db="EMBL/GenBank/DDBJ databases">
        <title>Draft genome sequence of Haematococcus lacustris strain NIES-144.</title>
        <authorList>
            <person name="Morimoto D."/>
            <person name="Nakagawa S."/>
            <person name="Yoshida T."/>
            <person name="Sawayama S."/>
        </authorList>
    </citation>
    <scope>NUCLEOTIDE SEQUENCE [LARGE SCALE GENOMIC DNA]</scope>
    <source>
        <strain evidence="1 2">NIES-144</strain>
    </source>
</reference>
<feature type="non-terminal residue" evidence="1">
    <location>
        <position position="1"/>
    </location>
</feature>
<name>A0A6A0AKP8_HAELA</name>
<sequence>MAEVQLAHSNWGALLHLLHLAAFMGRRKPDMAVQLAGAGAARLLLDVLRTVLCSEAGPGGSALLLGEACGLLLVLAQADAA</sequence>
<gene>
    <name evidence="1" type="ORF">HaLaN_32881</name>
</gene>
<evidence type="ECO:0000313" key="2">
    <source>
        <dbReference type="Proteomes" id="UP000485058"/>
    </source>
</evidence>
<keyword evidence="2" id="KW-1185">Reference proteome</keyword>
<feature type="non-terminal residue" evidence="1">
    <location>
        <position position="81"/>
    </location>
</feature>
<evidence type="ECO:0000313" key="1">
    <source>
        <dbReference type="EMBL" id="GFH33500.1"/>
    </source>
</evidence>
<proteinExistence type="predicted"/>
<dbReference type="Proteomes" id="UP000485058">
    <property type="component" value="Unassembled WGS sequence"/>
</dbReference>
<protein>
    <submittedName>
        <fullName evidence="1">Uncharacterized protein</fullName>
    </submittedName>
</protein>
<accession>A0A6A0AKP8</accession>
<dbReference type="EMBL" id="BLLF01008731">
    <property type="protein sequence ID" value="GFH33500.1"/>
    <property type="molecule type" value="Genomic_DNA"/>
</dbReference>
<comment type="caution">
    <text evidence="1">The sequence shown here is derived from an EMBL/GenBank/DDBJ whole genome shotgun (WGS) entry which is preliminary data.</text>
</comment>